<accession>V5TVY2</accession>
<evidence type="ECO:0000313" key="2">
    <source>
        <dbReference type="Proteomes" id="UP000018545"/>
    </source>
</evidence>
<dbReference type="KEGG" id="csi:P262_01327"/>
<organism evidence="1 2">
    <name type="scientific">Cronobacter malonaticus</name>
    <dbReference type="NCBI Taxonomy" id="413503"/>
    <lineage>
        <taxon>Bacteria</taxon>
        <taxon>Pseudomonadati</taxon>
        <taxon>Pseudomonadota</taxon>
        <taxon>Gammaproteobacteria</taxon>
        <taxon>Enterobacterales</taxon>
        <taxon>Enterobacteriaceae</taxon>
        <taxon>Cronobacter</taxon>
    </lineage>
</organism>
<evidence type="ECO:0000313" key="1">
    <source>
        <dbReference type="EMBL" id="AHB69308.1"/>
    </source>
</evidence>
<protein>
    <submittedName>
        <fullName evidence="1">Uncharacterized protein</fullName>
    </submittedName>
</protein>
<dbReference type="HOGENOM" id="CLU_2896532_0_0_6"/>
<dbReference type="AlphaFoldDB" id="V5TVY2"/>
<gene>
    <name evidence="1" type="ORF">P262_01327</name>
</gene>
<dbReference type="EMBL" id="CP006731">
    <property type="protein sequence ID" value="AHB69308.1"/>
    <property type="molecule type" value="Genomic_DNA"/>
</dbReference>
<name>V5TVY2_9ENTR</name>
<dbReference type="Proteomes" id="UP000018545">
    <property type="component" value="Chromosome"/>
</dbReference>
<sequence>MKQSRVIKAGCVIQVKVTRLPGYFFNDLFSLAGKHMRITHQHNFGWLIHQLSDLCAGGKRVL</sequence>
<reference evidence="1 2" key="1">
    <citation type="journal article" date="2014" name="Genome Announc.">
        <title>Complete Genome Sequence of Cronobacter sakazakii Strain CMCC 45402.</title>
        <authorList>
            <person name="Zhao Z."/>
            <person name="Wang L."/>
            <person name="Wang B."/>
            <person name="Liang H."/>
            <person name="Ye Q."/>
            <person name="Zeng M."/>
        </authorList>
    </citation>
    <scope>NUCLEOTIDE SEQUENCE [LARGE SCALE GENOMIC DNA]</scope>
    <source>
        <strain evidence="2">45402</strain>
    </source>
</reference>
<proteinExistence type="predicted"/>